<evidence type="ECO:0000313" key="2">
    <source>
        <dbReference type="EMBL" id="OGY28477.1"/>
    </source>
</evidence>
<feature type="region of interest" description="Disordered" evidence="1">
    <location>
        <begin position="26"/>
        <end position="69"/>
    </location>
</feature>
<evidence type="ECO:0000313" key="3">
    <source>
        <dbReference type="Proteomes" id="UP000177821"/>
    </source>
</evidence>
<dbReference type="EMBL" id="MHCX01000050">
    <property type="protein sequence ID" value="OGY28477.1"/>
    <property type="molecule type" value="Genomic_DNA"/>
</dbReference>
<organism evidence="2 3">
    <name type="scientific">Candidatus Woykebacteria bacterium RIFCSPHIGHO2_02_FULL_43_16b</name>
    <dbReference type="NCBI Taxonomy" id="1802601"/>
    <lineage>
        <taxon>Bacteria</taxon>
        <taxon>Candidatus Woykeibacteriota</taxon>
    </lineage>
</organism>
<feature type="compositionally biased region" description="Polar residues" evidence="1">
    <location>
        <begin position="32"/>
        <end position="47"/>
    </location>
</feature>
<sequence length="93" mass="10168">MQEFQRGSPLETPLFLAGVFRAKDPLGDFGSAKSQTTTLSAQKNKPSSLEKRTDSGQARMTGKRDRAEAYHTTQVAARLSLREPEGSSEPRTA</sequence>
<gene>
    <name evidence="2" type="ORF">A3J50_00440</name>
</gene>
<reference evidence="2 3" key="1">
    <citation type="journal article" date="2016" name="Nat. Commun.">
        <title>Thousands of microbial genomes shed light on interconnected biogeochemical processes in an aquifer system.</title>
        <authorList>
            <person name="Anantharaman K."/>
            <person name="Brown C.T."/>
            <person name="Hug L.A."/>
            <person name="Sharon I."/>
            <person name="Castelle C.J."/>
            <person name="Probst A.J."/>
            <person name="Thomas B.C."/>
            <person name="Singh A."/>
            <person name="Wilkins M.J."/>
            <person name="Karaoz U."/>
            <person name="Brodie E.L."/>
            <person name="Williams K.H."/>
            <person name="Hubbard S.S."/>
            <person name="Banfield J.F."/>
        </authorList>
    </citation>
    <scope>NUCLEOTIDE SEQUENCE [LARGE SCALE GENOMIC DNA]</scope>
</reference>
<protein>
    <submittedName>
        <fullName evidence="2">Uncharacterized protein</fullName>
    </submittedName>
</protein>
<evidence type="ECO:0000256" key="1">
    <source>
        <dbReference type="SAM" id="MobiDB-lite"/>
    </source>
</evidence>
<comment type="caution">
    <text evidence="2">The sequence shown here is derived from an EMBL/GenBank/DDBJ whole genome shotgun (WGS) entry which is preliminary data.</text>
</comment>
<accession>A0A1G1WMP5</accession>
<proteinExistence type="predicted"/>
<dbReference type="AlphaFoldDB" id="A0A1G1WMP5"/>
<dbReference type="Proteomes" id="UP000177821">
    <property type="component" value="Unassembled WGS sequence"/>
</dbReference>
<name>A0A1G1WMP5_9BACT</name>